<feature type="compositionally biased region" description="Polar residues" evidence="2">
    <location>
        <begin position="759"/>
        <end position="769"/>
    </location>
</feature>
<dbReference type="RefSeq" id="YP_009188188.1">
    <property type="nucleotide sequence ID" value="NC_028663.1"/>
</dbReference>
<feature type="region of interest" description="Disordered" evidence="2">
    <location>
        <begin position="590"/>
        <end position="769"/>
    </location>
</feature>
<dbReference type="Proteomes" id="UP000032135">
    <property type="component" value="Segment"/>
</dbReference>
<evidence type="ECO:0000313" key="3">
    <source>
        <dbReference type="EMBL" id="AJK27540.1"/>
    </source>
</evidence>
<feature type="compositionally biased region" description="Basic and acidic residues" evidence="2">
    <location>
        <begin position="661"/>
        <end position="674"/>
    </location>
</feature>
<feature type="region of interest" description="Disordered" evidence="2">
    <location>
        <begin position="427"/>
        <end position="480"/>
    </location>
</feature>
<feature type="compositionally biased region" description="Basic residues" evidence="2">
    <location>
        <begin position="496"/>
        <end position="507"/>
    </location>
</feature>
<evidence type="ECO:0000256" key="1">
    <source>
        <dbReference type="SAM" id="Coils"/>
    </source>
</evidence>
<feature type="region of interest" description="Disordered" evidence="2">
    <location>
        <begin position="201"/>
        <end position="249"/>
    </location>
</feature>
<dbReference type="KEGG" id="vg:26516658"/>
<proteinExistence type="predicted"/>
<feature type="compositionally biased region" description="Basic and acidic residues" evidence="2">
    <location>
        <begin position="590"/>
        <end position="604"/>
    </location>
</feature>
<protein>
    <submittedName>
        <fullName evidence="3">Uncharacterized protein</fullName>
    </submittedName>
</protein>
<reference evidence="3 4" key="1">
    <citation type="submission" date="2014-11" db="EMBL/GenBank/DDBJ databases">
        <authorList>
            <person name="Fedida A."/>
            <person name="Lindell D."/>
        </authorList>
    </citation>
    <scope>NUCLEOTIDE SEQUENCE [LARGE SCALE GENOMIC DNA]</scope>
</reference>
<dbReference type="GeneID" id="26516658"/>
<evidence type="ECO:0000256" key="2">
    <source>
        <dbReference type="SAM" id="MobiDB-lite"/>
    </source>
</evidence>
<feature type="compositionally biased region" description="Basic and acidic residues" evidence="2">
    <location>
        <begin position="630"/>
        <end position="653"/>
    </location>
</feature>
<keyword evidence="1" id="KW-0175">Coiled coil</keyword>
<feature type="compositionally biased region" description="Basic and acidic residues" evidence="2">
    <location>
        <begin position="217"/>
        <end position="229"/>
    </location>
</feature>
<name>A0A0C5AMW7_9CAUD</name>
<feature type="region of interest" description="Disordered" evidence="2">
    <location>
        <begin position="496"/>
        <end position="532"/>
    </location>
</feature>
<evidence type="ECO:0000313" key="4">
    <source>
        <dbReference type="Proteomes" id="UP000032135"/>
    </source>
</evidence>
<feature type="region of interest" description="Disordered" evidence="2">
    <location>
        <begin position="96"/>
        <end position="136"/>
    </location>
</feature>
<feature type="compositionally biased region" description="Basic and acidic residues" evidence="2">
    <location>
        <begin position="702"/>
        <end position="733"/>
    </location>
</feature>
<feature type="region of interest" description="Disordered" evidence="2">
    <location>
        <begin position="376"/>
        <end position="399"/>
    </location>
</feature>
<organism evidence="3 4">
    <name type="scientific">Cyanophage P-TIM40</name>
    <dbReference type="NCBI Taxonomy" id="1589733"/>
    <lineage>
        <taxon>Viruses</taxon>
        <taxon>Duplodnaviria</taxon>
        <taxon>Heunggongvirae</taxon>
        <taxon>Uroviricota</taxon>
        <taxon>Caudoviricetes</taxon>
        <taxon>Pantevenvirales</taxon>
        <taxon>Kyanoviridae</taxon>
        <taxon>Libanvirus</taxon>
        <taxon>Libanvirus ptim40</taxon>
    </lineage>
</organism>
<dbReference type="EMBL" id="KP211958">
    <property type="protein sequence ID" value="AJK27540.1"/>
    <property type="molecule type" value="Genomic_DNA"/>
</dbReference>
<accession>A0A0C5AMW7</accession>
<dbReference type="OrthoDB" id="11315at10239"/>
<keyword evidence="4" id="KW-1185">Reference proteome</keyword>
<sequence>MPAVSKKQQRFFGMVRQAQKEGQAKASSPEVARVAASIKKSDAKDFASTKHKGLPEKKMKKEDYKYPLYAPAYKVDQFHANKIKLDEEEYDHYRDKQLERGTWKGGGGSSSGSSGKQPKGKTVLQKQAEKKYGKGKSALDMVKADIIAKHGKGAIMDTSKKKNEEAEVYWSSEALDDLDKLQNEAKVDAKTPDYKRATVRDKRYGNPHKSFALGGGIRKDRRADHEARRGVKTKGRPKNPYTVDEAVYTGPDKKDLKQIKKLDNPSYAKKLADYEKNMDPKKRQALKDKATKGMKFTHEETVSEVTAKERFKRDAGAIAKKKMRNKEHNKYVNFLDVDEANVRQRRSPGLQLSQRDIALNLIEKLKMSRKEYAKIHKDFKSDDPKKPRTTKYVPGKGTVSMPVELTDELHPNLQRIDAANKARVAKRAAAAKAEKKKRDKSAADFQAHKKSELAKGKKPHQALDSWQKKKMQKEEVNEGSAYGIYKGDDVDKVRNRAKKAVAHQRKGTHGDDHELDTEMKKTQKSVDKLNKVGERLRADTAAKKLEKKVKSLKKEEVAISEKIKYDSKGSSMDYFLGKDPKKTKYYKDQKKKKNEDCGCKHESFSDFLNEGNRTGRMMQKSKTQVTGHISADRGSDEKKNREGRKGLEKDLKKHGIGHKKGVGEYKYDSGETGREVSYQTSKPDKMSKRRFGKVMRRLGRKHGQESVITKDKDKPAKLHTTEKGSKQKSETLGKTKAGKHPKGYGETSGTKVRSGKLPSKTNKSSYHYS</sequence>
<feature type="coiled-coil region" evidence="1">
    <location>
        <begin position="535"/>
        <end position="562"/>
    </location>
</feature>
<feature type="region of interest" description="Disordered" evidence="2">
    <location>
        <begin position="271"/>
        <end position="293"/>
    </location>
</feature>
<gene>
    <name evidence="3" type="ORF">PTIM40_113</name>
</gene>
<feature type="compositionally biased region" description="Basic and acidic residues" evidence="2">
    <location>
        <begin position="440"/>
        <end position="455"/>
    </location>
</feature>
<feature type="compositionally biased region" description="Basic and acidic residues" evidence="2">
    <location>
        <begin position="376"/>
        <end position="386"/>
    </location>
</feature>
<feature type="compositionally biased region" description="Basic and acidic residues" evidence="2">
    <location>
        <begin position="508"/>
        <end position="532"/>
    </location>
</feature>
<feature type="compositionally biased region" description="Basic residues" evidence="2">
    <location>
        <begin position="687"/>
        <end position="701"/>
    </location>
</feature>